<dbReference type="RefSeq" id="WP_110468887.1">
    <property type="nucleotide sequence ID" value="NZ_QJSP01000004.1"/>
</dbReference>
<feature type="compositionally biased region" description="Low complexity" evidence="1">
    <location>
        <begin position="26"/>
        <end position="69"/>
    </location>
</feature>
<dbReference type="EMBL" id="QJSP01000004">
    <property type="protein sequence ID" value="PYE18476.1"/>
    <property type="molecule type" value="Genomic_DNA"/>
</dbReference>
<feature type="chain" id="PRO_5038896107" evidence="2">
    <location>
        <begin position="23"/>
        <end position="176"/>
    </location>
</feature>
<evidence type="ECO:0000256" key="2">
    <source>
        <dbReference type="SAM" id="SignalP"/>
    </source>
</evidence>
<protein>
    <submittedName>
        <fullName evidence="4">Uncharacterized protein DUF732</fullName>
    </submittedName>
</protein>
<evidence type="ECO:0000313" key="4">
    <source>
        <dbReference type="EMBL" id="PYE18476.1"/>
    </source>
</evidence>
<comment type="caution">
    <text evidence="4">The sequence shown here is derived from an EMBL/GenBank/DDBJ whole genome shotgun (WGS) entry which is preliminary data.</text>
</comment>
<dbReference type="Proteomes" id="UP000247591">
    <property type="component" value="Unassembled WGS sequence"/>
</dbReference>
<proteinExistence type="predicted"/>
<sequence length="176" mass="17269">MTGSTLRVLTAGAALLMTAALATGCGDDSTASAPTDVVSSTTSAPSTTSATSSKAAPSSSAATSTEASSDGQPDDTEGLPATGPAPADVPEGVESDNKTEAYLAELKKQGVSVPNDPDNAIALSAAQAVCNGKEQGASTDDIKIFVVPLVGSGTTDEAKANADADKVIKAAESKYC</sequence>
<dbReference type="OrthoDB" id="4578583at2"/>
<evidence type="ECO:0000313" key="5">
    <source>
        <dbReference type="Proteomes" id="UP000247591"/>
    </source>
</evidence>
<gene>
    <name evidence="4" type="ORF">DFR67_10455</name>
</gene>
<keyword evidence="5" id="KW-1185">Reference proteome</keyword>
<name>A0A318RPY1_WILLI</name>
<organism evidence="4 5">
    <name type="scientific">Williamsia limnetica</name>
    <dbReference type="NCBI Taxonomy" id="882452"/>
    <lineage>
        <taxon>Bacteria</taxon>
        <taxon>Bacillati</taxon>
        <taxon>Actinomycetota</taxon>
        <taxon>Actinomycetes</taxon>
        <taxon>Mycobacteriales</taxon>
        <taxon>Nocardiaceae</taxon>
        <taxon>Williamsia</taxon>
    </lineage>
</organism>
<dbReference type="Pfam" id="PF05305">
    <property type="entry name" value="DUF732"/>
    <property type="match status" value="1"/>
</dbReference>
<accession>A0A318RPY1</accession>
<feature type="signal peptide" evidence="2">
    <location>
        <begin position="1"/>
        <end position="22"/>
    </location>
</feature>
<evidence type="ECO:0000259" key="3">
    <source>
        <dbReference type="Pfam" id="PF05305"/>
    </source>
</evidence>
<feature type="region of interest" description="Disordered" evidence="1">
    <location>
        <begin position="26"/>
        <end position="99"/>
    </location>
</feature>
<keyword evidence="2" id="KW-0732">Signal</keyword>
<evidence type="ECO:0000256" key="1">
    <source>
        <dbReference type="SAM" id="MobiDB-lite"/>
    </source>
</evidence>
<dbReference type="PROSITE" id="PS51257">
    <property type="entry name" value="PROKAR_LIPOPROTEIN"/>
    <property type="match status" value="1"/>
</dbReference>
<feature type="domain" description="DUF732" evidence="3">
    <location>
        <begin position="100"/>
        <end position="176"/>
    </location>
</feature>
<dbReference type="AlphaFoldDB" id="A0A318RPY1"/>
<reference evidence="4 5" key="1">
    <citation type="submission" date="2018-06" db="EMBL/GenBank/DDBJ databases">
        <title>Genomic Encyclopedia of Type Strains, Phase IV (KMG-IV): sequencing the most valuable type-strain genomes for metagenomic binning, comparative biology and taxonomic classification.</title>
        <authorList>
            <person name="Goeker M."/>
        </authorList>
    </citation>
    <scope>NUCLEOTIDE SEQUENCE [LARGE SCALE GENOMIC DNA]</scope>
    <source>
        <strain evidence="4 5">DSM 45521</strain>
    </source>
</reference>
<dbReference type="InterPro" id="IPR007969">
    <property type="entry name" value="DUF732"/>
</dbReference>